<dbReference type="InterPro" id="IPR036947">
    <property type="entry name" value="POLO_box_dom_sf"/>
</dbReference>
<dbReference type="GO" id="GO:0000776">
    <property type="term" value="C:kinetochore"/>
    <property type="evidence" value="ECO:0007669"/>
    <property type="project" value="TreeGrafter"/>
</dbReference>
<dbReference type="GO" id="GO:0005813">
    <property type="term" value="C:centrosome"/>
    <property type="evidence" value="ECO:0007669"/>
    <property type="project" value="TreeGrafter"/>
</dbReference>
<name>A0AA88MWU7_CHASR</name>
<keyword evidence="4" id="KW-0547">Nucleotide-binding</keyword>
<dbReference type="SUPFAM" id="SSF82615">
    <property type="entry name" value="Polo-box domain"/>
    <property type="match status" value="6"/>
</dbReference>
<dbReference type="Pfam" id="PF00659">
    <property type="entry name" value="POLO_box"/>
    <property type="match status" value="6"/>
</dbReference>
<feature type="domain" description="POLO box" evidence="7">
    <location>
        <begin position="152"/>
        <end position="234"/>
    </location>
</feature>
<evidence type="ECO:0000256" key="1">
    <source>
        <dbReference type="ARBA" id="ARBA00022527"/>
    </source>
</evidence>
<feature type="domain" description="POLO box" evidence="7">
    <location>
        <begin position="391"/>
        <end position="473"/>
    </location>
</feature>
<dbReference type="AlphaFoldDB" id="A0AA88MWU7"/>
<feature type="domain" description="POLO box" evidence="7">
    <location>
        <begin position="292"/>
        <end position="369"/>
    </location>
</feature>
<dbReference type="PANTHER" id="PTHR24345:SF93">
    <property type="entry name" value="SERINE_THREONINE-PROTEIN KINASE PLK1"/>
    <property type="match status" value="1"/>
</dbReference>
<dbReference type="Proteomes" id="UP001187415">
    <property type="component" value="Unassembled WGS sequence"/>
</dbReference>
<dbReference type="Gene3D" id="3.30.1120.30">
    <property type="entry name" value="POLO box domain"/>
    <property type="match status" value="6"/>
</dbReference>
<dbReference type="InterPro" id="IPR033695">
    <property type="entry name" value="POLO_box_2"/>
</dbReference>
<proteinExistence type="predicted"/>
<feature type="domain" description="POLO box" evidence="7">
    <location>
        <begin position="630"/>
        <end position="712"/>
    </location>
</feature>
<evidence type="ECO:0000256" key="3">
    <source>
        <dbReference type="ARBA" id="ARBA00022737"/>
    </source>
</evidence>
<keyword evidence="9" id="KW-1185">Reference proteome</keyword>
<dbReference type="PANTHER" id="PTHR24345">
    <property type="entry name" value="SERINE/THREONINE-PROTEIN KINASE PLK"/>
    <property type="match status" value="1"/>
</dbReference>
<accession>A0AA88MWU7</accession>
<keyword evidence="2" id="KW-0808">Transferase</keyword>
<keyword evidence="3" id="KW-0677">Repeat</keyword>
<keyword evidence="6" id="KW-0067">ATP-binding</keyword>
<feature type="domain" description="POLO box" evidence="7">
    <location>
        <begin position="53"/>
        <end position="130"/>
    </location>
</feature>
<evidence type="ECO:0000256" key="2">
    <source>
        <dbReference type="ARBA" id="ARBA00022679"/>
    </source>
</evidence>
<dbReference type="GO" id="GO:0000922">
    <property type="term" value="C:spindle pole"/>
    <property type="evidence" value="ECO:0007669"/>
    <property type="project" value="TreeGrafter"/>
</dbReference>
<dbReference type="GO" id="GO:0005634">
    <property type="term" value="C:nucleus"/>
    <property type="evidence" value="ECO:0007669"/>
    <property type="project" value="TreeGrafter"/>
</dbReference>
<protein>
    <recommendedName>
        <fullName evidence="7">POLO box domain-containing protein</fullName>
    </recommendedName>
</protein>
<organism evidence="8 9">
    <name type="scientific">Channa striata</name>
    <name type="common">Snakehead murrel</name>
    <name type="synonym">Ophicephalus striatus</name>
    <dbReference type="NCBI Taxonomy" id="64152"/>
    <lineage>
        <taxon>Eukaryota</taxon>
        <taxon>Metazoa</taxon>
        <taxon>Chordata</taxon>
        <taxon>Craniata</taxon>
        <taxon>Vertebrata</taxon>
        <taxon>Euteleostomi</taxon>
        <taxon>Actinopterygii</taxon>
        <taxon>Neopterygii</taxon>
        <taxon>Teleostei</taxon>
        <taxon>Neoteleostei</taxon>
        <taxon>Acanthomorphata</taxon>
        <taxon>Anabantaria</taxon>
        <taxon>Anabantiformes</taxon>
        <taxon>Channoidei</taxon>
        <taxon>Channidae</taxon>
        <taxon>Channa</taxon>
    </lineage>
</organism>
<evidence type="ECO:0000259" key="7">
    <source>
        <dbReference type="PROSITE" id="PS50078"/>
    </source>
</evidence>
<dbReference type="GO" id="GO:0007052">
    <property type="term" value="P:mitotic spindle organization"/>
    <property type="evidence" value="ECO:0007669"/>
    <property type="project" value="TreeGrafter"/>
</dbReference>
<evidence type="ECO:0000256" key="4">
    <source>
        <dbReference type="ARBA" id="ARBA00022741"/>
    </source>
</evidence>
<keyword evidence="1" id="KW-0723">Serine/threonine-protein kinase</keyword>
<evidence type="ECO:0000256" key="6">
    <source>
        <dbReference type="ARBA" id="ARBA00022840"/>
    </source>
</evidence>
<dbReference type="GO" id="GO:0004674">
    <property type="term" value="F:protein serine/threonine kinase activity"/>
    <property type="evidence" value="ECO:0007669"/>
    <property type="project" value="UniProtKB-KW"/>
</dbReference>
<keyword evidence="5" id="KW-0418">Kinase</keyword>
<dbReference type="GO" id="GO:0005524">
    <property type="term" value="F:ATP binding"/>
    <property type="evidence" value="ECO:0007669"/>
    <property type="project" value="UniProtKB-KW"/>
</dbReference>
<evidence type="ECO:0000256" key="5">
    <source>
        <dbReference type="ARBA" id="ARBA00022777"/>
    </source>
</evidence>
<sequence>MDNEPVQRDTEPSKCHLKDMLQQLNSIIATKPCEKPVIRQEEAEDPTCTPIFWIKKWVGYSEHGLGYQLCDNSVGMLFNDNTCLITYPDGDSLRYIKKTAAASYVSACSFPTALSEKIRLLKRFCNCISELPLKTRAKIARQGRNELARLPYVSVWFKTVCTIALHLTNGTVQINFFQDQTKLILCPRMGVVTYIDKMQDFHTYKLSLLEEFGCSKEMSSRFSYAKLMVEKLLTLFHCRKLDPSPQRDTEPSKCHLKDMLQQLNSIIAAKPCEKPVIRQEEAEDLACTPIFWISRWVDNSNYGLCYQLCDNSVGMLFNDNTCLITYPDGDSLRYIKKTAAESYVSACSIPTALNKKIKLLKSFCNYMSKHLLKTGANMPRRGRNELTRLPYVSIWFKTDCTIALHLTNGTVQINFFQDQTKLILCPRMGVVTYIDKMQDFHTYKLFLLEEFGCSKEMSSRISYAKLMVEKLLTLFHCHKLGPSPKKDTEPSKCHLKDMLQQLNSIIAAKPCEKPVICQEEAEDPACTPIFWISRWVDNSNYGLCYQLCDNSVGMLFNDNTCLITYPDGDSLRYIKKTAAESYVSACSFPTALNKKIQLLKSFCNYMSKHLLKTGANMPRRGRNELTRLPYVSVWFITDCTIALHLTNGTVQINFFQDQTKLILCPLMGAVTYIDKMQDFHTYKLSLLEEFGCSKEMSSRISYAKLMVEKLLDSKPSIAAN</sequence>
<dbReference type="CDD" id="cd13118">
    <property type="entry name" value="POLO_box_1"/>
    <property type="match status" value="3"/>
</dbReference>
<comment type="caution">
    <text evidence="8">The sequence shown here is derived from an EMBL/GenBank/DDBJ whole genome shotgun (WGS) entry which is preliminary data.</text>
</comment>
<dbReference type="PROSITE" id="PS50078">
    <property type="entry name" value="POLO_BOX"/>
    <property type="match status" value="6"/>
</dbReference>
<evidence type="ECO:0000313" key="8">
    <source>
        <dbReference type="EMBL" id="KAK2846919.1"/>
    </source>
</evidence>
<dbReference type="CDD" id="cd13117">
    <property type="entry name" value="POLO_box_2"/>
    <property type="match status" value="3"/>
</dbReference>
<dbReference type="InterPro" id="IPR000959">
    <property type="entry name" value="POLO_box_dom"/>
</dbReference>
<dbReference type="GO" id="GO:0005737">
    <property type="term" value="C:cytoplasm"/>
    <property type="evidence" value="ECO:0007669"/>
    <property type="project" value="TreeGrafter"/>
</dbReference>
<dbReference type="InterPro" id="IPR033701">
    <property type="entry name" value="POLO_box_1"/>
</dbReference>
<dbReference type="EMBL" id="JAUPFM010000007">
    <property type="protein sequence ID" value="KAK2846919.1"/>
    <property type="molecule type" value="Genomic_DNA"/>
</dbReference>
<gene>
    <name evidence="8" type="ORF">Q5P01_009918</name>
</gene>
<evidence type="ECO:0000313" key="9">
    <source>
        <dbReference type="Proteomes" id="UP001187415"/>
    </source>
</evidence>
<feature type="domain" description="POLO box" evidence="7">
    <location>
        <begin position="531"/>
        <end position="608"/>
    </location>
</feature>
<reference evidence="8" key="1">
    <citation type="submission" date="2023-07" db="EMBL/GenBank/DDBJ databases">
        <title>Chromosome-level Genome Assembly of Striped Snakehead (Channa striata).</title>
        <authorList>
            <person name="Liu H."/>
        </authorList>
    </citation>
    <scope>NUCLEOTIDE SEQUENCE</scope>
    <source>
        <strain evidence="8">Gz</strain>
        <tissue evidence="8">Muscle</tissue>
    </source>
</reference>